<comment type="caution">
    <text evidence="7">The sequence shown here is derived from an EMBL/GenBank/DDBJ whole genome shotgun (WGS) entry which is preliminary data.</text>
</comment>
<dbReference type="SUPFAM" id="SSF58104">
    <property type="entry name" value="Methyl-accepting chemotaxis protein (MCP) signaling domain"/>
    <property type="match status" value="1"/>
</dbReference>
<gene>
    <name evidence="7" type="ORF">CDSM653_00053</name>
</gene>
<keyword evidence="3 5" id="KW-1133">Transmembrane helix</keyword>
<dbReference type="GO" id="GO:0140359">
    <property type="term" value="F:ABC-type transporter activity"/>
    <property type="evidence" value="ECO:0007669"/>
    <property type="project" value="InterPro"/>
</dbReference>
<feature type="transmembrane region" description="Helical" evidence="5">
    <location>
        <begin position="592"/>
        <end position="611"/>
    </location>
</feature>
<dbReference type="InterPro" id="IPR017500">
    <property type="entry name" value="Phage_infect_YhgE_N"/>
</dbReference>
<keyword evidence="2 5" id="KW-0812">Transmembrane</keyword>
<dbReference type="PANTHER" id="PTHR43077">
    <property type="entry name" value="TRANSPORT PERMEASE YVFS-RELATED"/>
    <property type="match status" value="1"/>
</dbReference>
<protein>
    <recommendedName>
        <fullName evidence="6">ABC-2 type transporter transmembrane domain-containing protein</fullName>
    </recommendedName>
</protein>
<dbReference type="Pfam" id="PF12698">
    <property type="entry name" value="ABC2_membrane_3"/>
    <property type="match status" value="2"/>
</dbReference>
<feature type="domain" description="ABC-2 type transporter transmembrane" evidence="6">
    <location>
        <begin position="529"/>
        <end position="726"/>
    </location>
</feature>
<dbReference type="NCBIfam" id="TIGR03062">
    <property type="entry name" value="pip_yhgE_Cterm"/>
    <property type="match status" value="1"/>
</dbReference>
<dbReference type="Proteomes" id="UP000010146">
    <property type="component" value="Unassembled WGS sequence"/>
</dbReference>
<dbReference type="NCBIfam" id="TIGR03057">
    <property type="entry name" value="xxxLxxG_by_4"/>
    <property type="match status" value="1"/>
</dbReference>
<sequence>MGRENVKVLKVAAGELERIIKNRFIRVAVIVVAFMPLLYSFLYLYAFWDPYSKLDKLPVAVVNEDKGGISEGKERNFGDEIVKKLKENREFKWEFTDYKNAIEGLEGKKYYFVIRIPEDFTKNLLSVESDNPKRASIEYITNDKKNFLATQIGNKAIESLQTEIANSIRKGYIETIFKNLKELGNGLKEVSEAENKLSAGSLELSSGAEKLSNNMDKAAKGALQLKEGIYNLKEGLPQLLNGSEALYKGVNILSEKFSPSGDIKTLSEGAKSLTDGISKLNQGLYEASQSALKLKEGVSALTQGYNQLGQNVSAFTQSVSQLGSGLGQMTESLALAQKALQEYITKHPEEVNDPNLQKAIFIISEASSGINAIESNLNKGLYQVQQLNDALSKLQQASNSLNNGMDSLTAGLSYMTNASSQLVKGSDRLSSGLSQFTEGIKIAGEKLKDISDGLYKLNTGIKNVNDGVSKLYDGAASLSNGVLLLKDGAWKLSEGARRLHDNQSLLAQKLSDASLKLQPSEFSSGKRDVINEPIALETRKLYPVKNYGVGFAPYFIPLSLWVGSLILFFLIDIFGKGKYEGISNVSIQLGKFISLAIVGILQSVVSSFVLVEGLKLDVHNLLYYYLINAVMSVTFIAIIQLLVMLFGIAGKFFAVVLLMLQLTSSGGTFPMELLPKFFNVINPYLPMTYGVAGLREAISGDNISLILHNISIIAGFGALFLLFTILLAERVDKIEIVQKLRQM</sequence>
<dbReference type="InterPro" id="IPR051328">
    <property type="entry name" value="T7SS_ABC-Transporter"/>
</dbReference>
<reference evidence="7 8" key="1">
    <citation type="submission" date="2008-07" db="EMBL/GenBank/DDBJ databases">
        <authorList>
            <person name="Gonzalez J."/>
            <person name="Sokolova T."/>
            <person name="Ferriera S."/>
            <person name="Johnson J."/>
            <person name="Kravitz S."/>
            <person name="Beeson K."/>
            <person name="Sutton G."/>
            <person name="Rogers Y.-H."/>
            <person name="Friedman R."/>
            <person name="Frazier M."/>
            <person name="Venter J.C."/>
        </authorList>
    </citation>
    <scope>NUCLEOTIDE SEQUENCE [LARGE SCALE GENOMIC DNA]</scope>
    <source>
        <strain evidence="7 8">DSM 12653</strain>
    </source>
</reference>
<dbReference type="PANTHER" id="PTHR43077:SF5">
    <property type="entry name" value="PHAGE INFECTION PROTEIN"/>
    <property type="match status" value="1"/>
</dbReference>
<evidence type="ECO:0000256" key="5">
    <source>
        <dbReference type="SAM" id="Phobius"/>
    </source>
</evidence>
<feature type="transmembrane region" description="Helical" evidence="5">
    <location>
        <begin position="705"/>
        <end position="728"/>
    </location>
</feature>
<name>A0A0F5PQK4_9THEO</name>
<comment type="subcellular location">
    <subcellularLocation>
        <location evidence="1">Membrane</location>
        <topology evidence="1">Multi-pass membrane protein</topology>
    </subcellularLocation>
</comment>
<reference evidence="8" key="3">
    <citation type="submission" date="2015-02" db="EMBL/GenBank/DDBJ databases">
        <title>Genome analysis of three genomes within the thermophilic hydrogenogenic bacterial species Caldanaerobacter subterraneus.</title>
        <authorList>
            <person name="Sant'Anna F.H."/>
            <person name="Lebedinsky A."/>
            <person name="Sokolova T."/>
            <person name="Robb F.T."/>
            <person name="Gonzalez J.M."/>
        </authorList>
    </citation>
    <scope>NUCLEOTIDE SEQUENCE [LARGE SCALE GENOMIC DNA]</scope>
    <source>
        <strain evidence="8">DSM 12653</strain>
    </source>
</reference>
<evidence type="ECO:0000313" key="7">
    <source>
        <dbReference type="EMBL" id="KKC30880.1"/>
    </source>
</evidence>
<dbReference type="GO" id="GO:0016020">
    <property type="term" value="C:membrane"/>
    <property type="evidence" value="ECO:0007669"/>
    <property type="project" value="UniProtKB-SubCell"/>
</dbReference>
<dbReference type="Gene3D" id="3.40.1710.10">
    <property type="entry name" value="abc type-2 transporter like domain"/>
    <property type="match status" value="1"/>
</dbReference>
<feature type="transmembrane region" description="Helical" evidence="5">
    <location>
        <begin position="652"/>
        <end position="671"/>
    </location>
</feature>
<evidence type="ECO:0000256" key="2">
    <source>
        <dbReference type="ARBA" id="ARBA00022692"/>
    </source>
</evidence>
<reference evidence="7 8" key="2">
    <citation type="journal article" date="2015" name="BMC Genomics">
        <title>Analysis of three genomes within the thermophilic bacterial species Caldanaerobacter subterraneus with a focus on carbon monoxide dehydrogenase evolution and hydrolase diversity.</title>
        <authorList>
            <person name="Sant'Anna F.H."/>
            <person name="Lebedinsky A.V."/>
            <person name="Sokolova T.G."/>
            <person name="Robb F.T."/>
            <person name="Gonzalez J.M."/>
        </authorList>
    </citation>
    <scope>NUCLEOTIDE SEQUENCE [LARGE SCALE GENOMIC DNA]</scope>
    <source>
        <strain evidence="7 8">DSM 12653</strain>
    </source>
</reference>
<evidence type="ECO:0000256" key="1">
    <source>
        <dbReference type="ARBA" id="ARBA00004141"/>
    </source>
</evidence>
<evidence type="ECO:0000256" key="3">
    <source>
        <dbReference type="ARBA" id="ARBA00022989"/>
    </source>
</evidence>
<dbReference type="NCBIfam" id="TIGR03061">
    <property type="entry name" value="pip_yhgE_Nterm"/>
    <property type="match status" value="1"/>
</dbReference>
<evidence type="ECO:0000313" key="8">
    <source>
        <dbReference type="Proteomes" id="UP000010146"/>
    </source>
</evidence>
<feature type="transmembrane region" description="Helical" evidence="5">
    <location>
        <begin position="551"/>
        <end position="571"/>
    </location>
</feature>
<dbReference type="InterPro" id="IPR013525">
    <property type="entry name" value="ABC2_TM"/>
</dbReference>
<evidence type="ECO:0000256" key="4">
    <source>
        <dbReference type="ARBA" id="ARBA00023136"/>
    </source>
</evidence>
<dbReference type="AlphaFoldDB" id="A0A0F5PQK4"/>
<dbReference type="Gene3D" id="1.10.287.950">
    <property type="entry name" value="Methyl-accepting chemotaxis protein"/>
    <property type="match status" value="1"/>
</dbReference>
<proteinExistence type="predicted"/>
<accession>A0A0F5PQK4</accession>
<evidence type="ECO:0000259" key="6">
    <source>
        <dbReference type="Pfam" id="PF12698"/>
    </source>
</evidence>
<keyword evidence="4 5" id="KW-0472">Membrane</keyword>
<dbReference type="InterPro" id="IPR023908">
    <property type="entry name" value="xxxLxxG_rpt"/>
</dbReference>
<feature type="transmembrane region" description="Helical" evidence="5">
    <location>
        <begin position="24"/>
        <end position="48"/>
    </location>
</feature>
<organism evidence="7 8">
    <name type="scientific">Caldanaerobacter subterraneus subsp. pacificus DSM 12653</name>
    <dbReference type="NCBI Taxonomy" id="391606"/>
    <lineage>
        <taxon>Bacteria</taxon>
        <taxon>Bacillati</taxon>
        <taxon>Bacillota</taxon>
        <taxon>Clostridia</taxon>
        <taxon>Thermoanaerobacterales</taxon>
        <taxon>Thermoanaerobacteraceae</taxon>
        <taxon>Caldanaerobacter</taxon>
    </lineage>
</organism>
<dbReference type="InterPro" id="IPR017501">
    <property type="entry name" value="Phage_infect_YhgE_C"/>
</dbReference>
<feature type="domain" description="ABC-2 type transporter transmembrane" evidence="6">
    <location>
        <begin position="30"/>
        <end position="173"/>
    </location>
</feature>
<dbReference type="EMBL" id="ABXP02000009">
    <property type="protein sequence ID" value="KKC30880.1"/>
    <property type="molecule type" value="Genomic_DNA"/>
</dbReference>
<feature type="transmembrane region" description="Helical" evidence="5">
    <location>
        <begin position="623"/>
        <end position="645"/>
    </location>
</feature>